<comment type="subcellular location">
    <subcellularLocation>
        <location evidence="1">Membrane</location>
        <topology evidence="1">Multi-pass membrane protein</topology>
    </subcellularLocation>
</comment>
<organism evidence="7">
    <name type="scientific">uncultured organism</name>
    <dbReference type="NCBI Taxonomy" id="155900"/>
    <lineage>
        <taxon>unclassified sequences</taxon>
        <taxon>environmental samples</taxon>
    </lineage>
</organism>
<feature type="transmembrane region" description="Helical" evidence="5">
    <location>
        <begin position="256"/>
        <end position="275"/>
    </location>
</feature>
<proteinExistence type="predicted"/>
<dbReference type="PANTHER" id="PTHR43471">
    <property type="entry name" value="ABC TRANSPORTER PERMEASE"/>
    <property type="match status" value="1"/>
</dbReference>
<sequence>MFNYRTLGILKRELREKLLSKTFIILTLAIPALMFVFIGAQTLLMSYEGDENTTLELITESNELTNSFQKELAELPFIKTGYYSFKYLTMPRDELSSYLDERKPDLLNETLSGIIFIPYSALENKEIEYYSKVPKNLTVTQKLSQYINKVLVSNYFSGKELSQDDLSFARKGVDYKGFKISKDQEIEEEGFGNLVLSYLFTFLLYFSLVMIGQMTMQSVMEEKNSKVVEVLLSSVSAKELMTGKIFGASIPGVLQMAVWLLPIVFVAFTSWFTLPSDISFNISAGQLLYLLLNFFIGLVTFLGLFVMVGSIFETAQEAQSGMWPILMLIIFPFFIAMSMAKNPGNPIAQIASMFPFASIIVMPARMTLTDVPVWQFVLSIIISIATIIAIFPLAGKIFRVGILRTGKKPSWGEVIKWLKYKY</sequence>
<accession>E3T310</accession>
<dbReference type="GO" id="GO:0016020">
    <property type="term" value="C:membrane"/>
    <property type="evidence" value="ECO:0007669"/>
    <property type="project" value="UniProtKB-SubCell"/>
</dbReference>
<evidence type="ECO:0000256" key="3">
    <source>
        <dbReference type="ARBA" id="ARBA00022989"/>
    </source>
</evidence>
<evidence type="ECO:0000256" key="4">
    <source>
        <dbReference type="ARBA" id="ARBA00023136"/>
    </source>
</evidence>
<dbReference type="GO" id="GO:0140359">
    <property type="term" value="F:ABC-type transporter activity"/>
    <property type="evidence" value="ECO:0007669"/>
    <property type="project" value="InterPro"/>
</dbReference>
<dbReference type="PANTHER" id="PTHR43471:SF3">
    <property type="entry name" value="ABC TRANSPORTER PERMEASE PROTEIN NATB"/>
    <property type="match status" value="1"/>
</dbReference>
<dbReference type="AlphaFoldDB" id="E3T310"/>
<dbReference type="Pfam" id="PF12698">
    <property type="entry name" value="ABC2_membrane_3"/>
    <property type="match status" value="1"/>
</dbReference>
<feature type="transmembrane region" description="Helical" evidence="5">
    <location>
        <begin position="195"/>
        <end position="215"/>
    </location>
</feature>
<name>E3T310_9ZZZZ</name>
<feature type="transmembrane region" description="Helical" evidence="5">
    <location>
        <begin position="373"/>
        <end position="394"/>
    </location>
</feature>
<feature type="transmembrane region" description="Helical" evidence="5">
    <location>
        <begin position="21"/>
        <end position="44"/>
    </location>
</feature>
<keyword evidence="2 5" id="KW-0812">Transmembrane</keyword>
<feature type="transmembrane region" description="Helical" evidence="5">
    <location>
        <begin position="287"/>
        <end position="309"/>
    </location>
</feature>
<keyword evidence="3 5" id="KW-1133">Transmembrane helix</keyword>
<dbReference type="InterPro" id="IPR013525">
    <property type="entry name" value="ABC2_TM"/>
</dbReference>
<keyword evidence="4 5" id="KW-0472">Membrane</keyword>
<evidence type="ECO:0000256" key="1">
    <source>
        <dbReference type="ARBA" id="ARBA00004141"/>
    </source>
</evidence>
<dbReference type="EMBL" id="GU191798">
    <property type="protein sequence ID" value="ACZ28622.1"/>
    <property type="molecule type" value="Genomic_DNA"/>
</dbReference>
<protein>
    <recommendedName>
        <fullName evidence="6">ABC-2 type transporter transmembrane domain-containing protein</fullName>
    </recommendedName>
</protein>
<evidence type="ECO:0000313" key="7">
    <source>
        <dbReference type="EMBL" id="ACZ28622.1"/>
    </source>
</evidence>
<feature type="transmembrane region" description="Helical" evidence="5">
    <location>
        <begin position="321"/>
        <end position="340"/>
    </location>
</feature>
<evidence type="ECO:0000256" key="2">
    <source>
        <dbReference type="ARBA" id="ARBA00022692"/>
    </source>
</evidence>
<reference evidence="7" key="1">
    <citation type="journal article" date="2011" name="ISME J.">
        <title>Comparative metagenomics of microbial communities inhabiting deep-sea hydrothermal vent chimneys with contrasting chemistries.</title>
        <authorList>
            <person name="Xie W."/>
            <person name="Wang F."/>
            <person name="Guo L."/>
            <person name="Chen Z."/>
            <person name="Sievert S.M."/>
            <person name="Meng J."/>
            <person name="Huang G."/>
            <person name="Li Y."/>
            <person name="Yan Q."/>
            <person name="Wu S."/>
            <person name="Wang X."/>
            <person name="Chen S."/>
            <person name="He G."/>
            <person name="Xiao X."/>
            <person name="Xu A."/>
        </authorList>
    </citation>
    <scope>NUCLEOTIDE SEQUENCE</scope>
</reference>
<evidence type="ECO:0000259" key="6">
    <source>
        <dbReference type="Pfam" id="PF12698"/>
    </source>
</evidence>
<feature type="domain" description="ABC-2 type transporter transmembrane" evidence="6">
    <location>
        <begin position="21"/>
        <end position="394"/>
    </location>
</feature>
<feature type="transmembrane region" description="Helical" evidence="5">
    <location>
        <begin position="347"/>
        <end position="367"/>
    </location>
</feature>
<evidence type="ECO:0000256" key="5">
    <source>
        <dbReference type="SAM" id="Phobius"/>
    </source>
</evidence>